<dbReference type="InterPro" id="IPR029071">
    <property type="entry name" value="Ubiquitin-like_domsf"/>
</dbReference>
<dbReference type="AlphaFoldDB" id="A0A8X8XMN3"/>
<dbReference type="GO" id="GO:0034045">
    <property type="term" value="C:phagophore assembly site membrane"/>
    <property type="evidence" value="ECO:0007669"/>
    <property type="project" value="TreeGrafter"/>
</dbReference>
<dbReference type="GO" id="GO:1990316">
    <property type="term" value="C:Atg1/ULK1 kinase complex"/>
    <property type="evidence" value="ECO:0007669"/>
    <property type="project" value="TreeGrafter"/>
</dbReference>
<evidence type="ECO:0000313" key="2">
    <source>
        <dbReference type="Proteomes" id="UP000298416"/>
    </source>
</evidence>
<dbReference type="GO" id="GO:0034517">
    <property type="term" value="P:ribophagy"/>
    <property type="evidence" value="ECO:0007669"/>
    <property type="project" value="TreeGrafter"/>
</dbReference>
<dbReference type="CDD" id="cd17039">
    <property type="entry name" value="Ubl_ubiquitin_like"/>
    <property type="match status" value="1"/>
</dbReference>
<keyword evidence="2" id="KW-1185">Reference proteome</keyword>
<dbReference type="GO" id="GO:0000045">
    <property type="term" value="P:autophagosome assembly"/>
    <property type="evidence" value="ECO:0007669"/>
    <property type="project" value="InterPro"/>
</dbReference>
<dbReference type="GO" id="GO:0060090">
    <property type="term" value="F:molecular adaptor activity"/>
    <property type="evidence" value="ECO:0007669"/>
    <property type="project" value="TreeGrafter"/>
</dbReference>
<dbReference type="InterPro" id="IPR040040">
    <property type="entry name" value="ATG11"/>
</dbReference>
<proteinExistence type="predicted"/>
<accession>A0A8X8XMN3</accession>
<dbReference type="PANTHER" id="PTHR13222">
    <property type="entry name" value="RB1-INDUCIBLE COILED-COIL"/>
    <property type="match status" value="1"/>
</dbReference>
<protein>
    <recommendedName>
        <fullName evidence="3">Ubiquitin-like domain-containing protein</fullName>
    </recommendedName>
</protein>
<gene>
    <name evidence="1" type="ORF">SASPL_126884</name>
</gene>
<dbReference type="PANTHER" id="PTHR13222:SF1">
    <property type="entry name" value="RB1-INDUCIBLE COILED-COIL PROTEIN 1"/>
    <property type="match status" value="1"/>
</dbReference>
<name>A0A8X8XMN3_SALSN</name>
<comment type="caution">
    <text evidence="1">The sequence shown here is derived from an EMBL/GenBank/DDBJ whole genome shotgun (WGS) entry which is preliminary data.</text>
</comment>
<dbReference type="GO" id="GO:0019901">
    <property type="term" value="F:protein kinase binding"/>
    <property type="evidence" value="ECO:0007669"/>
    <property type="project" value="TreeGrafter"/>
</dbReference>
<evidence type="ECO:0000313" key="1">
    <source>
        <dbReference type="EMBL" id="KAG6414166.1"/>
    </source>
</evidence>
<dbReference type="SUPFAM" id="SSF54236">
    <property type="entry name" value="Ubiquitin-like"/>
    <property type="match status" value="1"/>
</dbReference>
<sequence length="123" mass="13954">MGKLVIHIAENGHSYELDCEEHALVETLQKFLEPVCGIPFNDQLLLCLDTKLDSLRPLSAYELPSRECEVLLFNKARMRRNSPSPQLEQYDTIDIPFTPAPSSFHNAHPLYDASDPAFVREAI</sequence>
<dbReference type="GO" id="GO:0000422">
    <property type="term" value="P:autophagy of mitochondrion"/>
    <property type="evidence" value="ECO:0007669"/>
    <property type="project" value="TreeGrafter"/>
</dbReference>
<dbReference type="GO" id="GO:0061709">
    <property type="term" value="P:reticulophagy"/>
    <property type="evidence" value="ECO:0007669"/>
    <property type="project" value="TreeGrafter"/>
</dbReference>
<reference evidence="1" key="1">
    <citation type="submission" date="2018-01" db="EMBL/GenBank/DDBJ databases">
        <authorList>
            <person name="Mao J.F."/>
        </authorList>
    </citation>
    <scope>NUCLEOTIDE SEQUENCE</scope>
    <source>
        <strain evidence="1">Huo1</strain>
        <tissue evidence="1">Leaf</tissue>
    </source>
</reference>
<reference evidence="1" key="2">
    <citation type="submission" date="2020-08" db="EMBL/GenBank/DDBJ databases">
        <title>Plant Genome Project.</title>
        <authorList>
            <person name="Zhang R.-G."/>
        </authorList>
    </citation>
    <scope>NUCLEOTIDE SEQUENCE</scope>
    <source>
        <strain evidence="1">Huo1</strain>
        <tissue evidence="1">Leaf</tissue>
    </source>
</reference>
<evidence type="ECO:0008006" key="3">
    <source>
        <dbReference type="Google" id="ProtNLM"/>
    </source>
</evidence>
<dbReference type="GO" id="GO:0034727">
    <property type="term" value="P:piecemeal microautophagy of the nucleus"/>
    <property type="evidence" value="ECO:0007669"/>
    <property type="project" value="TreeGrafter"/>
</dbReference>
<dbReference type="Gene3D" id="3.10.20.90">
    <property type="entry name" value="Phosphatidylinositol 3-kinase Catalytic Subunit, Chain A, domain 1"/>
    <property type="match status" value="1"/>
</dbReference>
<organism evidence="1">
    <name type="scientific">Salvia splendens</name>
    <name type="common">Scarlet sage</name>
    <dbReference type="NCBI Taxonomy" id="180675"/>
    <lineage>
        <taxon>Eukaryota</taxon>
        <taxon>Viridiplantae</taxon>
        <taxon>Streptophyta</taxon>
        <taxon>Embryophyta</taxon>
        <taxon>Tracheophyta</taxon>
        <taxon>Spermatophyta</taxon>
        <taxon>Magnoliopsida</taxon>
        <taxon>eudicotyledons</taxon>
        <taxon>Gunneridae</taxon>
        <taxon>Pentapetalae</taxon>
        <taxon>asterids</taxon>
        <taxon>lamiids</taxon>
        <taxon>Lamiales</taxon>
        <taxon>Lamiaceae</taxon>
        <taxon>Nepetoideae</taxon>
        <taxon>Mentheae</taxon>
        <taxon>Salviinae</taxon>
        <taxon>Salvia</taxon>
        <taxon>Salvia subgen. Calosphace</taxon>
        <taxon>core Calosphace</taxon>
    </lineage>
</organism>
<dbReference type="EMBL" id="PNBA02000009">
    <property type="protein sequence ID" value="KAG6414166.1"/>
    <property type="molecule type" value="Genomic_DNA"/>
</dbReference>
<dbReference type="Proteomes" id="UP000298416">
    <property type="component" value="Unassembled WGS sequence"/>
</dbReference>